<dbReference type="InterPro" id="IPR027417">
    <property type="entry name" value="P-loop_NTPase"/>
</dbReference>
<proteinExistence type="inferred from homology"/>
<protein>
    <recommendedName>
        <fullName evidence="5">UDP-N-acetylglucosamine kinase</fullName>
        <ecNumber evidence="2">2.7.1.176</ecNumber>
    </recommendedName>
    <alternativeName>
        <fullName evidence="5">UDP-N-acetylglucosamine kinase</fullName>
    </alternativeName>
</protein>
<dbReference type="InterPro" id="IPR010488">
    <property type="entry name" value="Zeta_toxin_domain"/>
</dbReference>
<comment type="catalytic activity">
    <reaction evidence="6">
        <text>UDP-N-acetyl-alpha-D-glucosamine + ATP = UDP-N-acetyl-alpha-D-glucosamine 3'-phosphate + ADP + H(+)</text>
        <dbReference type="Rhea" id="RHEA:32671"/>
        <dbReference type="ChEBI" id="CHEBI:15378"/>
        <dbReference type="ChEBI" id="CHEBI:30616"/>
        <dbReference type="ChEBI" id="CHEBI:57705"/>
        <dbReference type="ChEBI" id="CHEBI:64353"/>
        <dbReference type="ChEBI" id="CHEBI:456216"/>
        <dbReference type="EC" id="2.7.1.176"/>
    </reaction>
</comment>
<keyword evidence="9" id="KW-1185">Reference proteome</keyword>
<reference evidence="8 9" key="1">
    <citation type="submission" date="2023-02" db="EMBL/GenBank/DDBJ databases">
        <title>Defining the Infant Male Urobiome and Moving Towards Mechanisms in Urobiome Research.</title>
        <authorList>
            <person name="Reasoner S."/>
            <person name="Flores V."/>
            <person name="Van Horn G."/>
            <person name="Morales G."/>
            <person name="Peard L."/>
            <person name="Abelson B."/>
            <person name="Manuel C."/>
            <person name="Lee J."/>
            <person name="Baker B."/>
            <person name="Williams T."/>
            <person name="Schmitz J."/>
            <person name="Clayton D."/>
            <person name="Hadjifrangiskou M."/>
        </authorList>
    </citation>
    <scope>NUCLEOTIDE SEQUENCE [LARGE SCALE GENOMIC DNA]</scope>
    <source>
        <strain evidence="8 9">AS1053</strain>
    </source>
</reference>
<evidence type="ECO:0000313" key="9">
    <source>
        <dbReference type="Proteomes" id="UP001219297"/>
    </source>
</evidence>
<organism evidence="8 9">
    <name type="scientific">Actinotignum sanguinis</name>
    <dbReference type="NCBI Taxonomy" id="1445614"/>
    <lineage>
        <taxon>Bacteria</taxon>
        <taxon>Bacillati</taxon>
        <taxon>Actinomycetota</taxon>
        <taxon>Actinomycetes</taxon>
        <taxon>Actinomycetales</taxon>
        <taxon>Actinomycetaceae</taxon>
        <taxon>Actinotignum</taxon>
    </lineage>
</organism>
<comment type="similarity">
    <text evidence="1">Belongs to the zeta toxin family.</text>
</comment>
<dbReference type="RefSeq" id="WP_274733404.1">
    <property type="nucleotide sequence ID" value="NZ_CAMXYX010000006.1"/>
</dbReference>
<name>A0ABT5V7R0_9ACTO</name>
<evidence type="ECO:0000256" key="1">
    <source>
        <dbReference type="ARBA" id="ARBA00009104"/>
    </source>
</evidence>
<sequence>MCDLDIRVEWIRRVKPRVFARSRISLSPVSIFLGGQPGAGKTKTQKTVVSRYLDENITRIIGDDLRAFHPDYDWLCQNDPLRMPHVTAQASGQWIAMCIEWASRNSFSTLVEGTWRNTAMVMTEARKARELGRRTHAIIVAVPPVLSVQEKEYLAKLVPRLDEGIRKFTPDDMPVKVLVENIRKTLESG</sequence>
<evidence type="ECO:0000256" key="6">
    <source>
        <dbReference type="ARBA" id="ARBA00048178"/>
    </source>
</evidence>
<dbReference type="EMBL" id="JARBHI010000020">
    <property type="protein sequence ID" value="MDE1656993.1"/>
    <property type="molecule type" value="Genomic_DNA"/>
</dbReference>
<gene>
    <name evidence="8" type="ORF">PWJ81_07915</name>
</gene>
<evidence type="ECO:0000256" key="3">
    <source>
        <dbReference type="ARBA" id="ARBA00022741"/>
    </source>
</evidence>
<evidence type="ECO:0000256" key="2">
    <source>
        <dbReference type="ARBA" id="ARBA00011963"/>
    </source>
</evidence>
<evidence type="ECO:0000313" key="8">
    <source>
        <dbReference type="EMBL" id="MDE1656993.1"/>
    </source>
</evidence>
<dbReference type="GeneID" id="83608360"/>
<dbReference type="SUPFAM" id="SSF52540">
    <property type="entry name" value="P-loop containing nucleoside triphosphate hydrolases"/>
    <property type="match status" value="1"/>
</dbReference>
<evidence type="ECO:0000256" key="4">
    <source>
        <dbReference type="ARBA" id="ARBA00022840"/>
    </source>
</evidence>
<evidence type="ECO:0000259" key="7">
    <source>
        <dbReference type="Pfam" id="PF06414"/>
    </source>
</evidence>
<feature type="domain" description="Zeta toxin" evidence="7">
    <location>
        <begin position="26"/>
        <end position="150"/>
    </location>
</feature>
<evidence type="ECO:0000256" key="5">
    <source>
        <dbReference type="ARBA" id="ARBA00032897"/>
    </source>
</evidence>
<comment type="caution">
    <text evidence="8">The sequence shown here is derived from an EMBL/GenBank/DDBJ whole genome shotgun (WGS) entry which is preliminary data.</text>
</comment>
<dbReference type="Gene3D" id="3.40.50.300">
    <property type="entry name" value="P-loop containing nucleotide triphosphate hydrolases"/>
    <property type="match status" value="1"/>
</dbReference>
<dbReference type="EC" id="2.7.1.176" evidence="2"/>
<dbReference type="Proteomes" id="UP001219297">
    <property type="component" value="Unassembled WGS sequence"/>
</dbReference>
<accession>A0ABT5V7R0</accession>
<dbReference type="Pfam" id="PF06414">
    <property type="entry name" value="Zeta_toxin"/>
    <property type="match status" value="1"/>
</dbReference>
<keyword evidence="4" id="KW-0067">ATP-binding</keyword>
<keyword evidence="3" id="KW-0547">Nucleotide-binding</keyword>